<dbReference type="PROSITE" id="PS50097">
    <property type="entry name" value="BTB"/>
    <property type="match status" value="1"/>
</dbReference>
<dbReference type="CDD" id="cd18186">
    <property type="entry name" value="BTB_POZ_ZBTB_KLHL-like"/>
    <property type="match status" value="1"/>
</dbReference>
<dbReference type="STRING" id="1314781.A0A165FLF8"/>
<name>A0A165FLF8_EXIGL</name>
<evidence type="ECO:0000313" key="3">
    <source>
        <dbReference type="Proteomes" id="UP000077266"/>
    </source>
</evidence>
<dbReference type="OrthoDB" id="3204157at2759"/>
<reference evidence="2 3" key="1">
    <citation type="journal article" date="2016" name="Mol. Biol. Evol.">
        <title>Comparative Genomics of Early-Diverging Mushroom-Forming Fungi Provides Insights into the Origins of Lignocellulose Decay Capabilities.</title>
        <authorList>
            <person name="Nagy L.G."/>
            <person name="Riley R."/>
            <person name="Tritt A."/>
            <person name="Adam C."/>
            <person name="Daum C."/>
            <person name="Floudas D."/>
            <person name="Sun H."/>
            <person name="Yadav J.S."/>
            <person name="Pangilinan J."/>
            <person name="Larsson K.H."/>
            <person name="Matsuura K."/>
            <person name="Barry K."/>
            <person name="Labutti K."/>
            <person name="Kuo R."/>
            <person name="Ohm R.A."/>
            <person name="Bhattacharya S.S."/>
            <person name="Shirouzu T."/>
            <person name="Yoshinaga Y."/>
            <person name="Martin F.M."/>
            <person name="Grigoriev I.V."/>
            <person name="Hibbett D.S."/>
        </authorList>
    </citation>
    <scope>NUCLEOTIDE SEQUENCE [LARGE SCALE GENOMIC DNA]</scope>
    <source>
        <strain evidence="2 3">HHB12029</strain>
    </source>
</reference>
<feature type="domain" description="BTB" evidence="1">
    <location>
        <begin position="15"/>
        <end position="83"/>
    </location>
</feature>
<dbReference type="Proteomes" id="UP000077266">
    <property type="component" value="Unassembled WGS sequence"/>
</dbReference>
<dbReference type="AlphaFoldDB" id="A0A165FLF8"/>
<dbReference type="SMART" id="SM00225">
    <property type="entry name" value="BTB"/>
    <property type="match status" value="1"/>
</dbReference>
<keyword evidence="3" id="KW-1185">Reference proteome</keyword>
<protein>
    <recommendedName>
        <fullName evidence="1">BTB domain-containing protein</fullName>
    </recommendedName>
</protein>
<dbReference type="InterPro" id="IPR000210">
    <property type="entry name" value="BTB/POZ_dom"/>
</dbReference>
<accession>A0A165FLF8</accession>
<dbReference type="EMBL" id="KV426079">
    <property type="protein sequence ID" value="KZV89187.1"/>
    <property type="molecule type" value="Genomic_DNA"/>
</dbReference>
<evidence type="ECO:0000313" key="2">
    <source>
        <dbReference type="EMBL" id="KZV89187.1"/>
    </source>
</evidence>
<dbReference type="InterPro" id="IPR011333">
    <property type="entry name" value="SKP1/BTB/POZ_sf"/>
</dbReference>
<dbReference type="SUPFAM" id="SSF54695">
    <property type="entry name" value="POZ domain"/>
    <property type="match status" value="1"/>
</dbReference>
<evidence type="ECO:0000259" key="1">
    <source>
        <dbReference type="PROSITE" id="PS50097"/>
    </source>
</evidence>
<dbReference type="InParanoid" id="A0A165FLF8"/>
<gene>
    <name evidence="2" type="ORF">EXIGLDRAFT_721585</name>
</gene>
<dbReference type="Gene3D" id="3.30.710.10">
    <property type="entry name" value="Potassium Channel Kv1.1, Chain A"/>
    <property type="match status" value="1"/>
</dbReference>
<proteinExistence type="predicted"/>
<organism evidence="2 3">
    <name type="scientific">Exidia glandulosa HHB12029</name>
    <dbReference type="NCBI Taxonomy" id="1314781"/>
    <lineage>
        <taxon>Eukaryota</taxon>
        <taxon>Fungi</taxon>
        <taxon>Dikarya</taxon>
        <taxon>Basidiomycota</taxon>
        <taxon>Agaricomycotina</taxon>
        <taxon>Agaricomycetes</taxon>
        <taxon>Auriculariales</taxon>
        <taxon>Exidiaceae</taxon>
        <taxon>Exidia</taxon>
    </lineage>
</organism>
<dbReference type="Pfam" id="PF00651">
    <property type="entry name" value="BTB"/>
    <property type="match status" value="1"/>
</dbReference>
<sequence>MSTPQRDATLWFDDGNLVLQAEMTTFKVSRSFICRESEFFAGMHSLDVNPPPAGGQDGTEERPLLLLEVSAPAFANLLKMLYTVWGAELEFDKEELIAMLRVAHRLLFTGVHAIVAKLLHPLLSSERRLHLGITACGVEEWAFPAFAALVYAYDVRPENCDPPLAPAPLWGTIYDLRSQIQRSRVRAAKFIASKPIGPVVSSNVTIEQCSTHLSELWSIMTGEVEIVQLRTQLEDMRQRILAGGSCRCRTHSSSFVLERVMSGADVGALADEEDDLVRTAWMSSAQGTS</sequence>